<evidence type="ECO:0000313" key="2">
    <source>
        <dbReference type="EMBL" id="MBN8799601.1"/>
    </source>
</evidence>
<feature type="region of interest" description="Disordered" evidence="1">
    <location>
        <begin position="48"/>
        <end position="70"/>
    </location>
</feature>
<accession>A0A9D8Q1E2</accession>
<proteinExistence type="predicted"/>
<feature type="non-terminal residue" evidence="2">
    <location>
        <position position="70"/>
    </location>
</feature>
<protein>
    <submittedName>
        <fullName evidence="2">Uncharacterized protein</fullName>
    </submittedName>
</protein>
<name>A0A9D8Q1E2_9GAMM</name>
<organism evidence="2 3">
    <name type="scientific">Stenotrophomonas nitritireducens</name>
    <dbReference type="NCBI Taxonomy" id="83617"/>
    <lineage>
        <taxon>Bacteria</taxon>
        <taxon>Pseudomonadati</taxon>
        <taxon>Pseudomonadota</taxon>
        <taxon>Gammaproteobacteria</taxon>
        <taxon>Lysobacterales</taxon>
        <taxon>Lysobacteraceae</taxon>
        <taxon>Stenotrophomonas</taxon>
    </lineage>
</organism>
<evidence type="ECO:0000313" key="3">
    <source>
        <dbReference type="Proteomes" id="UP000664815"/>
    </source>
</evidence>
<evidence type="ECO:0000256" key="1">
    <source>
        <dbReference type="SAM" id="MobiDB-lite"/>
    </source>
</evidence>
<sequence length="70" mass="7460">MSHRVGAGLATAAILCLFARVLWQVPEPDPKGRAQRLQVRWLPRYGEAPALPPAADTPEVPAGQAHAALP</sequence>
<dbReference type="Proteomes" id="UP000664815">
    <property type="component" value="Unassembled WGS sequence"/>
</dbReference>
<dbReference type="AlphaFoldDB" id="A0A9D8Q1E2"/>
<gene>
    <name evidence="2" type="ORF">J0H45_09630</name>
</gene>
<dbReference type="EMBL" id="JAFKMG010000903">
    <property type="protein sequence ID" value="MBN8799601.1"/>
    <property type="molecule type" value="Genomic_DNA"/>
</dbReference>
<reference evidence="2" key="1">
    <citation type="submission" date="2021-02" db="EMBL/GenBank/DDBJ databases">
        <title>Thiocyanate and organic carbon inputs drive convergent selection for specific autotrophic Afipia and Thiobacillus strains within complex microbiomes.</title>
        <authorList>
            <person name="Huddy R.J."/>
            <person name="Sachdeva R."/>
            <person name="Kadzinga F."/>
            <person name="Kantor R.S."/>
            <person name="Harrison S.T.L."/>
            <person name="Banfield J.F."/>
        </authorList>
    </citation>
    <scope>NUCLEOTIDE SEQUENCE</scope>
    <source>
        <strain evidence="2">SCN18_10_11_15_R1_P_69_7</strain>
    </source>
</reference>
<comment type="caution">
    <text evidence="2">The sequence shown here is derived from an EMBL/GenBank/DDBJ whole genome shotgun (WGS) entry which is preliminary data.</text>
</comment>